<feature type="compositionally biased region" description="Basic and acidic residues" evidence="1">
    <location>
        <begin position="503"/>
        <end position="516"/>
    </location>
</feature>
<proteinExistence type="predicted"/>
<sequence length="522" mass="59304">MHARYPKEVPFYPTCFKLFSDSSRKRSLEEFMPFEAKRYGSEDFQKFSSQGFFRGDAAWGICLYLRDLVVIRATNAGAGLEHVASYVVPQPLEQIFPSGKKISLGGDSSSQKFATAEISSDPLITLVDIVTDRVDADNAQLAEIAFDLRNQLMRSCQANLLQNAAFKKAKESVRLHTPTPQLPASSKQGTRTSTKRKTPEVEEIDLAFFTKDAKPSGRKLIKIVAKRATAKKLRVIEVTPNASIKEAKPLALDAEDRRITQEHEEAMQFVTIVEVKNKVEEAERKLLEAKEEDRRRKRKEEVDVEKTKQKEVEKKREEKKRKVEKVDVEKKKQEEKKEKEEKEEKEKKEKEAAREKVEKQKTQMVPKEKKRVEEVGEVAMMPEKGVRQPIIEAKALIEAVISSIEVATLLCQTPTKTSSIITSLKPTKEQLQAAINQLKEILRQPTNVILLDTGLVDQFQQVARFLIANPSALSESGKALLGLFVQNLDRTIFNLQADQEKRNQAISQEADHEQRVSRLQAH</sequence>
<feature type="region of interest" description="Disordered" evidence="1">
    <location>
        <begin position="172"/>
        <end position="198"/>
    </location>
</feature>
<gene>
    <name evidence="2" type="ORF">FSB_LOCUS20326</name>
</gene>
<name>A0A2N9G039_FAGSY</name>
<feature type="region of interest" description="Disordered" evidence="1">
    <location>
        <begin position="503"/>
        <end position="522"/>
    </location>
</feature>
<evidence type="ECO:0000313" key="2">
    <source>
        <dbReference type="EMBL" id="SPC92444.1"/>
    </source>
</evidence>
<protein>
    <submittedName>
        <fullName evidence="2">Uncharacterized protein</fullName>
    </submittedName>
</protein>
<feature type="region of interest" description="Disordered" evidence="1">
    <location>
        <begin position="291"/>
        <end position="368"/>
    </location>
</feature>
<dbReference type="AlphaFoldDB" id="A0A2N9G039"/>
<evidence type="ECO:0000256" key="1">
    <source>
        <dbReference type="SAM" id="MobiDB-lite"/>
    </source>
</evidence>
<dbReference type="EMBL" id="OIVN01001307">
    <property type="protein sequence ID" value="SPC92444.1"/>
    <property type="molecule type" value="Genomic_DNA"/>
</dbReference>
<feature type="compositionally biased region" description="Polar residues" evidence="1">
    <location>
        <begin position="178"/>
        <end position="192"/>
    </location>
</feature>
<accession>A0A2N9G039</accession>
<reference evidence="2" key="1">
    <citation type="submission" date="2018-02" db="EMBL/GenBank/DDBJ databases">
        <authorList>
            <person name="Cohen D.B."/>
            <person name="Kent A.D."/>
        </authorList>
    </citation>
    <scope>NUCLEOTIDE SEQUENCE</scope>
</reference>
<organism evidence="2">
    <name type="scientific">Fagus sylvatica</name>
    <name type="common">Beechnut</name>
    <dbReference type="NCBI Taxonomy" id="28930"/>
    <lineage>
        <taxon>Eukaryota</taxon>
        <taxon>Viridiplantae</taxon>
        <taxon>Streptophyta</taxon>
        <taxon>Embryophyta</taxon>
        <taxon>Tracheophyta</taxon>
        <taxon>Spermatophyta</taxon>
        <taxon>Magnoliopsida</taxon>
        <taxon>eudicotyledons</taxon>
        <taxon>Gunneridae</taxon>
        <taxon>Pentapetalae</taxon>
        <taxon>rosids</taxon>
        <taxon>fabids</taxon>
        <taxon>Fagales</taxon>
        <taxon>Fagaceae</taxon>
        <taxon>Fagus</taxon>
    </lineage>
</organism>